<comment type="caution">
    <text evidence="1">The sequence shown here is derived from an EMBL/GenBank/DDBJ whole genome shotgun (WGS) entry which is preliminary data.</text>
</comment>
<keyword evidence="2" id="KW-1185">Reference proteome</keyword>
<dbReference type="Proteomes" id="UP000293345">
    <property type="component" value="Unassembled WGS sequence"/>
</dbReference>
<reference evidence="1 2" key="1">
    <citation type="submission" date="2019-01" db="EMBL/GenBank/DDBJ databases">
        <title>Senegalimassilia sp. nov. KGMB04484 isolated human feces.</title>
        <authorList>
            <person name="Han K.-I."/>
            <person name="Kim J.-S."/>
            <person name="Lee K.C."/>
            <person name="Suh M.K."/>
            <person name="Eom M.K."/>
            <person name="Lee J.H."/>
            <person name="Park S.-H."/>
            <person name="Kang S.W."/>
            <person name="Park J.-E."/>
            <person name="Oh B.S."/>
            <person name="Yu S.Y."/>
            <person name="Choi S.-H."/>
            <person name="Lee D.H."/>
            <person name="Yoon H."/>
            <person name="Kim B.-Y."/>
            <person name="Lee J.H."/>
            <person name="Lee J.-S."/>
        </authorList>
    </citation>
    <scope>NUCLEOTIDE SEQUENCE [LARGE SCALE GENOMIC DNA]</scope>
    <source>
        <strain evidence="1 2">KGMB04484</strain>
    </source>
</reference>
<dbReference type="EMBL" id="SDPW01000001">
    <property type="protein sequence ID" value="RXZ54889.1"/>
    <property type="molecule type" value="Genomic_DNA"/>
</dbReference>
<dbReference type="Pfam" id="PF24829">
    <property type="entry name" value="Phage_connect_2"/>
    <property type="match status" value="1"/>
</dbReference>
<dbReference type="InterPro" id="IPR056951">
    <property type="entry name" value="Phage_connect_2"/>
</dbReference>
<organism evidence="1 2">
    <name type="scientific">Senegalimassilia faecalis</name>
    <dbReference type="NCBI Taxonomy" id="2509433"/>
    <lineage>
        <taxon>Bacteria</taxon>
        <taxon>Bacillati</taxon>
        <taxon>Actinomycetota</taxon>
        <taxon>Coriobacteriia</taxon>
        <taxon>Coriobacteriales</taxon>
        <taxon>Coriobacteriaceae</taxon>
        <taxon>Senegalimassilia</taxon>
    </lineage>
</organism>
<gene>
    <name evidence="1" type="ORF">ET524_10640</name>
</gene>
<dbReference type="AlphaFoldDB" id="A0A4Q2K0G6"/>
<name>A0A4Q2K0G6_9ACTN</name>
<evidence type="ECO:0000313" key="1">
    <source>
        <dbReference type="EMBL" id="RXZ54889.1"/>
    </source>
</evidence>
<dbReference type="RefSeq" id="WP_129425713.1">
    <property type="nucleotide sequence ID" value="NZ_SDPW01000001.1"/>
</dbReference>
<protein>
    <submittedName>
        <fullName evidence="1">DNA-packaging protein</fullName>
    </submittedName>
</protein>
<dbReference type="OrthoDB" id="2889166at2"/>
<sequence length="105" mass="11380">MVAKANKGKLLDACRAALRIPDFVNDYDEEISDVIEAARAELVAGGVSEDKAHDDSDGRVRLAIKVYVKANFGMDNPDAEKFMRSFETMLTSMSGDSAYNGGDAE</sequence>
<accession>A0A4Q2K0G6</accession>
<evidence type="ECO:0000313" key="2">
    <source>
        <dbReference type="Proteomes" id="UP000293345"/>
    </source>
</evidence>
<proteinExistence type="predicted"/>